<reference evidence="2 3" key="1">
    <citation type="submission" date="2020-06" db="EMBL/GenBank/DDBJ databases">
        <title>Long-read sequencing of DSM26481-BlokeschLab.</title>
        <authorList>
            <person name="Blokesch M."/>
        </authorList>
    </citation>
    <scope>NUCLEOTIDE SEQUENCE [LARGE SCALE GENOMIC DNA]</scope>
    <source>
        <strain evidence="2 3">DSM 26481</strain>
    </source>
</reference>
<evidence type="ECO:0000313" key="3">
    <source>
        <dbReference type="Proteomes" id="UP000509421"/>
    </source>
</evidence>
<dbReference type="RefSeq" id="WP_176610812.1">
    <property type="nucleotide sequence ID" value="NZ_CP056117.1"/>
</dbReference>
<gene>
    <name evidence="2" type="ORF">HWQ14_20340</name>
</gene>
<organism evidence="2 3">
    <name type="scientific">Enterobacter cloacae</name>
    <dbReference type="NCBI Taxonomy" id="550"/>
    <lineage>
        <taxon>Bacteria</taxon>
        <taxon>Pseudomonadati</taxon>
        <taxon>Pseudomonadota</taxon>
        <taxon>Gammaproteobacteria</taxon>
        <taxon>Enterobacterales</taxon>
        <taxon>Enterobacteriaceae</taxon>
        <taxon>Enterobacter</taxon>
        <taxon>Enterobacter cloacae complex</taxon>
    </lineage>
</organism>
<protein>
    <submittedName>
        <fullName evidence="2">Uncharacterized protein</fullName>
    </submittedName>
</protein>
<keyword evidence="1" id="KW-0472">Membrane</keyword>
<keyword evidence="1" id="KW-0812">Transmembrane</keyword>
<dbReference type="EMBL" id="CP056117">
    <property type="protein sequence ID" value="QKZ99854.1"/>
    <property type="molecule type" value="Genomic_DNA"/>
</dbReference>
<proteinExistence type="predicted"/>
<feature type="transmembrane region" description="Helical" evidence="1">
    <location>
        <begin position="82"/>
        <end position="99"/>
    </location>
</feature>
<keyword evidence="1" id="KW-1133">Transmembrane helix</keyword>
<evidence type="ECO:0000313" key="2">
    <source>
        <dbReference type="EMBL" id="QKZ99854.1"/>
    </source>
</evidence>
<accession>A0A7H8UK02</accession>
<dbReference type="AlphaFoldDB" id="A0A7H8UK02"/>
<sequence>MANDIIIQWQMLFPDNEGEDCLNNPKGTENIKRDEESSDKCLEAFSLVTEELFYLQQLISEVVTKKDLHESLKCHKKKGTKVLVVFFIIVVIFGLVVSIF</sequence>
<evidence type="ECO:0000256" key="1">
    <source>
        <dbReference type="SAM" id="Phobius"/>
    </source>
</evidence>
<name>A0A7H8UK02_ENTCL</name>
<dbReference type="Proteomes" id="UP000509421">
    <property type="component" value="Chromosome"/>
</dbReference>